<name>A0ABX9UQN6_9PSED</name>
<protein>
    <recommendedName>
        <fullName evidence="3">Phage tail protein</fullName>
    </recommendedName>
</protein>
<dbReference type="RefSeq" id="WP_122099663.1">
    <property type="nucleotide sequence ID" value="NZ_JAMOHS010000028.1"/>
</dbReference>
<evidence type="ECO:0000313" key="2">
    <source>
        <dbReference type="Proteomes" id="UP000279228"/>
    </source>
</evidence>
<proteinExistence type="predicted"/>
<keyword evidence="2" id="KW-1185">Reference proteome</keyword>
<evidence type="ECO:0008006" key="3">
    <source>
        <dbReference type="Google" id="ProtNLM"/>
    </source>
</evidence>
<sequence length="478" mass="50813">MTPLIGFAPDADQTTPGLLSDCQNLIPALIGMEGAPEPVAPAGIPALPASCRGTAVVYKLNNTRRIFAATTAGIYELVAGAWVDQSRVGGYSGSADSRWSFAQFGDATLMANGAQPIQRSTSGAFADIATAPVADIIFSVGSFVMALNTGASTDQWHCCAVFDDTDWTPSLTTQAASGRLVAAPGHLTAGARLGEYAIAYKERSMFLGQYVGPPAIWDWTQVAGGDAGCVGKHAICDIGGVHFFVGPDNFWLFDGTRPVPLGDGTVRRWFVEKASSDYLYKTTCVFDRENNRVWVFYPKAGSKECDGVLVYHVQTKQWGRADRSVQAALMHVTPGVTFDTWDSFGASIDALPSVGFDSPFWSAGARVLSVFDSSNQLKSYTGLSTSSSLTTGEVGDDDAVTKLQQIRLRYGKAPSSATVQTLHSQNSGGTFAVGASGTMNDGKFDVLRAARWHKAVVNFAGPVRVTHINATFKAAGRR</sequence>
<organism evidence="1 2">
    <name type="scientific">Pseudomonas songnenensis</name>
    <dbReference type="NCBI Taxonomy" id="1176259"/>
    <lineage>
        <taxon>Bacteria</taxon>
        <taxon>Pseudomonadati</taxon>
        <taxon>Pseudomonadota</taxon>
        <taxon>Gammaproteobacteria</taxon>
        <taxon>Pseudomonadales</taxon>
        <taxon>Pseudomonadaceae</taxon>
        <taxon>Pseudomonas</taxon>
    </lineage>
</organism>
<gene>
    <name evidence="1" type="ORF">EA798_16730</name>
</gene>
<evidence type="ECO:0000313" key="1">
    <source>
        <dbReference type="EMBL" id="RMH95433.1"/>
    </source>
</evidence>
<accession>A0ABX9UQN6</accession>
<dbReference type="EMBL" id="RFFN01000006">
    <property type="protein sequence ID" value="RMH95433.1"/>
    <property type="molecule type" value="Genomic_DNA"/>
</dbReference>
<reference evidence="1 2" key="1">
    <citation type="submission" date="2018-10" db="EMBL/GenBank/DDBJ databases">
        <title>Pseudomonas songnenensis NEAU-ST5-5(T) genome.</title>
        <authorList>
            <person name="Pengp J."/>
            <person name="Liu Z.-P."/>
        </authorList>
    </citation>
    <scope>NUCLEOTIDE SEQUENCE [LARGE SCALE GENOMIC DNA]</scope>
    <source>
        <strain evidence="1 2">NEAU-ST5-5</strain>
    </source>
</reference>
<comment type="caution">
    <text evidence="1">The sequence shown here is derived from an EMBL/GenBank/DDBJ whole genome shotgun (WGS) entry which is preliminary data.</text>
</comment>
<dbReference type="Proteomes" id="UP000279228">
    <property type="component" value="Unassembled WGS sequence"/>
</dbReference>